<dbReference type="Gene3D" id="3.30.930.10">
    <property type="entry name" value="Bira Bifunctional Protein, Domain 2"/>
    <property type="match status" value="1"/>
</dbReference>
<evidence type="ECO:0000259" key="10">
    <source>
        <dbReference type="PROSITE" id="PS50862"/>
    </source>
</evidence>
<dbReference type="Gene3D" id="2.40.50.140">
    <property type="entry name" value="Nucleic acid-binding proteins"/>
    <property type="match status" value="1"/>
</dbReference>
<dbReference type="EMBL" id="PFGP01000064">
    <property type="protein sequence ID" value="PIW66525.1"/>
    <property type="molecule type" value="Genomic_DNA"/>
</dbReference>
<feature type="domain" description="Aminoacyl-transfer RNA synthetases class-II family profile" evidence="10">
    <location>
        <begin position="165"/>
        <end position="468"/>
    </location>
</feature>
<dbReference type="GO" id="GO:0006430">
    <property type="term" value="P:lysyl-tRNA aminoacylation"/>
    <property type="evidence" value="ECO:0007669"/>
    <property type="project" value="UniProtKB-UniRule"/>
</dbReference>
<dbReference type="InterPro" id="IPR018149">
    <property type="entry name" value="Lys-tRNA-synth_II_C"/>
</dbReference>
<dbReference type="NCBIfam" id="NF001756">
    <property type="entry name" value="PRK00484.1"/>
    <property type="match status" value="1"/>
</dbReference>
<gene>
    <name evidence="8 11" type="primary">lysS</name>
    <name evidence="11" type="ORF">COW11_02860</name>
</gene>
<dbReference type="GO" id="GO:0000049">
    <property type="term" value="F:tRNA binding"/>
    <property type="evidence" value="ECO:0007669"/>
    <property type="project" value="TreeGrafter"/>
</dbReference>
<keyword evidence="5 8" id="KW-0067">ATP-binding</keyword>
<dbReference type="Pfam" id="PF00152">
    <property type="entry name" value="tRNA-synt_2"/>
    <property type="match status" value="1"/>
</dbReference>
<evidence type="ECO:0000256" key="9">
    <source>
        <dbReference type="RuleBase" id="RU000336"/>
    </source>
</evidence>
<evidence type="ECO:0000313" key="11">
    <source>
        <dbReference type="EMBL" id="PIW66525.1"/>
    </source>
</evidence>
<keyword evidence="4 8" id="KW-0547">Nucleotide-binding</keyword>
<dbReference type="GO" id="GO:0004824">
    <property type="term" value="F:lysine-tRNA ligase activity"/>
    <property type="evidence" value="ECO:0007669"/>
    <property type="project" value="UniProtKB-UniRule"/>
</dbReference>
<dbReference type="GO" id="GO:0000287">
    <property type="term" value="F:magnesium ion binding"/>
    <property type="evidence" value="ECO:0007669"/>
    <property type="project" value="UniProtKB-UniRule"/>
</dbReference>
<dbReference type="PRINTS" id="PR00982">
    <property type="entry name" value="TRNASYNTHLYS"/>
</dbReference>
<keyword evidence="8" id="KW-0648">Protein biosynthesis</keyword>
<dbReference type="AlphaFoldDB" id="A0A2J0LF95"/>
<comment type="caution">
    <text evidence="11">The sequence shown here is derived from an EMBL/GenBank/DDBJ whole genome shotgun (WGS) entry which is preliminary data.</text>
</comment>
<dbReference type="InterPro" id="IPR004365">
    <property type="entry name" value="NA-bd_OB_tRNA"/>
</dbReference>
<dbReference type="PROSITE" id="PS50862">
    <property type="entry name" value="AA_TRNA_LIGASE_II"/>
    <property type="match status" value="1"/>
</dbReference>
<accession>A0A2J0LF95</accession>
<feature type="binding site" evidence="8">
    <location>
        <position position="401"/>
    </location>
    <ligand>
        <name>Mg(2+)</name>
        <dbReference type="ChEBI" id="CHEBI:18420"/>
        <label>2</label>
    </ligand>
</feature>
<dbReference type="InterPro" id="IPR006195">
    <property type="entry name" value="aa-tRNA-synth_II"/>
</dbReference>
<dbReference type="SUPFAM" id="SSF50249">
    <property type="entry name" value="Nucleic acid-binding proteins"/>
    <property type="match status" value="1"/>
</dbReference>
<keyword evidence="3 8" id="KW-0479">Metal-binding</keyword>
<evidence type="ECO:0000256" key="7">
    <source>
        <dbReference type="ARBA" id="ARBA00048573"/>
    </source>
</evidence>
<evidence type="ECO:0000256" key="2">
    <source>
        <dbReference type="ARBA" id="ARBA00022598"/>
    </source>
</evidence>
<dbReference type="EC" id="6.1.1.6" evidence="8"/>
<evidence type="ECO:0000256" key="5">
    <source>
        <dbReference type="ARBA" id="ARBA00022840"/>
    </source>
</evidence>
<evidence type="ECO:0000256" key="8">
    <source>
        <dbReference type="HAMAP-Rule" id="MF_00252"/>
    </source>
</evidence>
<proteinExistence type="inferred from homology"/>
<dbReference type="Pfam" id="PF01336">
    <property type="entry name" value="tRNA_anti-codon"/>
    <property type="match status" value="1"/>
</dbReference>
<dbReference type="PANTHER" id="PTHR42918:SF15">
    <property type="entry name" value="LYSINE--TRNA LIGASE, CHLOROPLASTIC_MITOCHONDRIAL"/>
    <property type="match status" value="1"/>
</dbReference>
<dbReference type="CDD" id="cd04322">
    <property type="entry name" value="LysRS_N"/>
    <property type="match status" value="1"/>
</dbReference>
<dbReference type="InterPro" id="IPR012340">
    <property type="entry name" value="NA-bd_OB-fold"/>
</dbReference>
<comment type="similarity">
    <text evidence="1 8">Belongs to the class-II aminoacyl-tRNA synthetase family.</text>
</comment>
<comment type="cofactor">
    <cofactor evidence="8 9">
        <name>Mg(2+)</name>
        <dbReference type="ChEBI" id="CHEBI:18420"/>
    </cofactor>
    <text evidence="8 9">Binds 3 Mg(2+) ions per subunit.</text>
</comment>
<dbReference type="SUPFAM" id="SSF55681">
    <property type="entry name" value="Class II aaRS and biotin synthetases"/>
    <property type="match status" value="1"/>
</dbReference>
<protein>
    <recommendedName>
        <fullName evidence="8">Lysine--tRNA ligase</fullName>
        <ecNumber evidence="8">6.1.1.6</ecNumber>
    </recommendedName>
    <alternativeName>
        <fullName evidence="8">Lysyl-tRNA synthetase</fullName>
        <shortName evidence="8">LysRS</shortName>
    </alternativeName>
</protein>
<dbReference type="HAMAP" id="MF_00252">
    <property type="entry name" value="Lys_tRNA_synth_class2"/>
    <property type="match status" value="1"/>
</dbReference>
<comment type="subcellular location">
    <subcellularLocation>
        <location evidence="8">Cytoplasm</location>
    </subcellularLocation>
</comment>
<name>A0A2J0LF95_9BACT</name>
<keyword evidence="6 8" id="KW-0030">Aminoacyl-tRNA synthetase</keyword>
<keyword evidence="2 8" id="KW-0436">Ligase</keyword>
<dbReference type="InterPro" id="IPR044136">
    <property type="entry name" value="Lys-tRNA-ligase_II_N"/>
</dbReference>
<evidence type="ECO:0000313" key="12">
    <source>
        <dbReference type="Proteomes" id="UP000231267"/>
    </source>
</evidence>
<sequence length="483" mass="54923">MAHENELIQQRLHKLQQIKKKGANPYVQQFKKTSDIVDAVKDFKDHETTVSLAGRVMSVRSHGKSVFADLVDSTGKAQIYIKKDPQAEGIFELFELSDIGDIIGVKGELFKTRTGEPTVAVKELKILSKNMRPLPEKWHGLKDVETRFRQRYVDLLMNKEVKEVFTLRSKAVSSIRKFLDDKGYLEVETPMMQPLAGGAAAKPFETHHNALDMKLYLRVAPELYLKRLLVGGYEKVYEINRNFRNEGISTRHNPEFTMLEVYTAYADYQDVMALTENMFAHVANSVLGTTKVKYKDTEIDLAPGWKKISLYEALKIHTGIEFKNANLEDVKKSAARLGIEFDKTYTLWDIMDKVFEKSIAPKLIQPTFVTDYPVQLCPLAKRKQGDESLTERFELYIGTQEVANAYSELNDPIEQRKRLTEQGGQIDEDFLRALEYAMPPAGGLGVGIDRLIMLLAGKESIREVILFPHLKAETEGVKDGQPE</sequence>
<dbReference type="InterPro" id="IPR045864">
    <property type="entry name" value="aa-tRNA-synth_II/BPL/LPL"/>
</dbReference>
<comment type="catalytic activity">
    <reaction evidence="7 8 9">
        <text>tRNA(Lys) + L-lysine + ATP = L-lysyl-tRNA(Lys) + AMP + diphosphate</text>
        <dbReference type="Rhea" id="RHEA:20792"/>
        <dbReference type="Rhea" id="RHEA-COMP:9696"/>
        <dbReference type="Rhea" id="RHEA-COMP:9697"/>
        <dbReference type="ChEBI" id="CHEBI:30616"/>
        <dbReference type="ChEBI" id="CHEBI:32551"/>
        <dbReference type="ChEBI" id="CHEBI:33019"/>
        <dbReference type="ChEBI" id="CHEBI:78442"/>
        <dbReference type="ChEBI" id="CHEBI:78529"/>
        <dbReference type="ChEBI" id="CHEBI:456215"/>
        <dbReference type="EC" id="6.1.1.6"/>
    </reaction>
</comment>
<dbReference type="PANTHER" id="PTHR42918">
    <property type="entry name" value="LYSYL-TRNA SYNTHETASE"/>
    <property type="match status" value="1"/>
</dbReference>
<dbReference type="GO" id="GO:0005524">
    <property type="term" value="F:ATP binding"/>
    <property type="evidence" value="ECO:0007669"/>
    <property type="project" value="UniProtKB-UniRule"/>
</dbReference>
<evidence type="ECO:0000256" key="3">
    <source>
        <dbReference type="ARBA" id="ARBA00022723"/>
    </source>
</evidence>
<evidence type="ECO:0000256" key="1">
    <source>
        <dbReference type="ARBA" id="ARBA00008226"/>
    </source>
</evidence>
<organism evidence="11 12">
    <name type="scientific">Candidatus Taenaricola geysiri</name>
    <dbReference type="NCBI Taxonomy" id="1974752"/>
    <lineage>
        <taxon>Bacteria</taxon>
        <taxon>Pseudomonadati</taxon>
        <taxon>Candidatus Omnitrophota</taxon>
        <taxon>Candidatus Taenaricola</taxon>
    </lineage>
</organism>
<dbReference type="CDD" id="cd00775">
    <property type="entry name" value="LysRS_core"/>
    <property type="match status" value="1"/>
</dbReference>
<keyword evidence="8 9" id="KW-0460">Magnesium</keyword>
<dbReference type="GO" id="GO:0005829">
    <property type="term" value="C:cytosol"/>
    <property type="evidence" value="ECO:0007669"/>
    <property type="project" value="TreeGrafter"/>
</dbReference>
<dbReference type="InterPro" id="IPR004364">
    <property type="entry name" value="Aa-tRNA-synt_II"/>
</dbReference>
<dbReference type="NCBIfam" id="TIGR00499">
    <property type="entry name" value="lysS_bact"/>
    <property type="match status" value="1"/>
</dbReference>
<dbReference type="InterPro" id="IPR002313">
    <property type="entry name" value="Lys-tRNA-ligase_II"/>
</dbReference>
<feature type="binding site" evidence="8">
    <location>
        <position position="394"/>
    </location>
    <ligand>
        <name>Mg(2+)</name>
        <dbReference type="ChEBI" id="CHEBI:18420"/>
        <label>1</label>
    </ligand>
</feature>
<keyword evidence="8" id="KW-0963">Cytoplasm</keyword>
<comment type="subunit">
    <text evidence="8">Homodimer.</text>
</comment>
<dbReference type="Proteomes" id="UP000231267">
    <property type="component" value="Unassembled WGS sequence"/>
</dbReference>
<reference evidence="11 12" key="1">
    <citation type="submission" date="2017-09" db="EMBL/GenBank/DDBJ databases">
        <title>Depth-based differentiation of microbial function through sediment-hosted aquifers and enrichment of novel symbionts in the deep terrestrial subsurface.</title>
        <authorList>
            <person name="Probst A.J."/>
            <person name="Ladd B."/>
            <person name="Jarett J.K."/>
            <person name="Geller-Mcgrath D.E."/>
            <person name="Sieber C.M."/>
            <person name="Emerson J.B."/>
            <person name="Anantharaman K."/>
            <person name="Thomas B.C."/>
            <person name="Malmstrom R."/>
            <person name="Stieglmeier M."/>
            <person name="Klingl A."/>
            <person name="Woyke T."/>
            <person name="Ryan C.M."/>
            <person name="Banfield J.F."/>
        </authorList>
    </citation>
    <scope>NUCLEOTIDE SEQUENCE [LARGE SCALE GENOMIC DNA]</scope>
    <source>
        <strain evidence="11">CG12_big_fil_rev_8_21_14_0_65_43_15</strain>
    </source>
</reference>
<evidence type="ECO:0000256" key="4">
    <source>
        <dbReference type="ARBA" id="ARBA00022741"/>
    </source>
</evidence>
<evidence type="ECO:0000256" key="6">
    <source>
        <dbReference type="ARBA" id="ARBA00023146"/>
    </source>
</evidence>
<feature type="binding site" evidence="8">
    <location>
        <position position="401"/>
    </location>
    <ligand>
        <name>Mg(2+)</name>
        <dbReference type="ChEBI" id="CHEBI:18420"/>
        <label>1</label>
    </ligand>
</feature>